<dbReference type="OrthoDB" id="416834at2759"/>
<dbReference type="GO" id="GO:0000026">
    <property type="term" value="F:alpha-1,2-mannosyltransferase activity"/>
    <property type="evidence" value="ECO:0007669"/>
    <property type="project" value="TreeGrafter"/>
</dbReference>
<keyword evidence="4 8" id="KW-0812">Transmembrane</keyword>
<feature type="transmembrane region" description="Helical" evidence="8">
    <location>
        <begin position="419"/>
        <end position="441"/>
    </location>
</feature>
<dbReference type="InterPro" id="IPR005599">
    <property type="entry name" value="GPI_mannosylTrfase"/>
</dbReference>
<feature type="transmembrane region" description="Helical" evidence="8">
    <location>
        <begin position="282"/>
        <end position="301"/>
    </location>
</feature>
<evidence type="ECO:0000313" key="9">
    <source>
        <dbReference type="EMBL" id="KAG7339376.1"/>
    </source>
</evidence>
<evidence type="ECO:0000256" key="8">
    <source>
        <dbReference type="RuleBase" id="RU363075"/>
    </source>
</evidence>
<name>A0A9K3KA91_9STRA</name>
<evidence type="ECO:0000256" key="4">
    <source>
        <dbReference type="ARBA" id="ARBA00022692"/>
    </source>
</evidence>
<dbReference type="AlphaFoldDB" id="A0A9K3KA91"/>
<dbReference type="GO" id="GO:0005789">
    <property type="term" value="C:endoplasmic reticulum membrane"/>
    <property type="evidence" value="ECO:0007669"/>
    <property type="project" value="UniProtKB-SubCell"/>
</dbReference>
<evidence type="ECO:0000256" key="7">
    <source>
        <dbReference type="ARBA" id="ARBA00023136"/>
    </source>
</evidence>
<evidence type="ECO:0000313" key="10">
    <source>
        <dbReference type="EMBL" id="KAG7340099.1"/>
    </source>
</evidence>
<evidence type="ECO:0000256" key="1">
    <source>
        <dbReference type="ARBA" id="ARBA00004477"/>
    </source>
</evidence>
<protein>
    <recommendedName>
        <fullName evidence="8">Mannosyltransferase</fullName>
        <ecNumber evidence="8">2.4.1.-</ecNumber>
    </recommendedName>
</protein>
<dbReference type="Pfam" id="PF03901">
    <property type="entry name" value="Glyco_transf_22"/>
    <property type="match status" value="2"/>
</dbReference>
<sequence>MSSTKLARGITLYIAFASFRVANVALIQSQFDPDEYWQNLEPAYCYVYGNGQQDSLSCQGLTWEWRRRPNTPTPFLIFNDVPSLVEAVRQAMEQGPVRSFASILPTMIFYHIIQYLQWDSSWMISRGPLVLNAILVAATTDWTVWYISQQWITMTAPTITSTTTKTKMGISTNSKLLGSRSISWINFCVYCSLTSWFNAYALVRTYSNSLETMLVAVSVALVSQDLLLESRPMGWESVANACIAFFLGGVCSAIRFTCLTIYVPLGVILSLKLPTKTATVSYLMGICAIFGALGFLSTVSLDRIMYGFWAFPVLGNIHFNVLQGYGSLYGTHPFYWYLVAGIPALTGMLLPVLCYDLILVKSWDYGRRNLWIIIGSCVIAHSGSAHKEFRFLLPVLPLFCLVAGTRLQDVASKWRRQWFLVSLLTVGAALNFMVVLKLGLIHQRGSIDVNRMILNEVVAPDQTSRLVATSPDHQRIHNIHYLMGCHSTPLMSHLHAPPIQFETWYLDCGPTCRADPNVDCESESFSKNPTAFLQQAYYRCSGEKDEQACAAAAAAAAADTDSLEGSTAVRAVPDFIVCDTGNLAEIRNILESPIMNMEEIGRFFQGIHSIQVGSPIVEGTEDDLNSKKEWSEMQFFYGFVRLRLEEIVLFRRVMI</sequence>
<evidence type="ECO:0000256" key="6">
    <source>
        <dbReference type="ARBA" id="ARBA00022989"/>
    </source>
</evidence>
<dbReference type="EMBL" id="JAGRRH010000028">
    <property type="protein sequence ID" value="KAG7340099.1"/>
    <property type="molecule type" value="Genomic_DNA"/>
</dbReference>
<evidence type="ECO:0000256" key="2">
    <source>
        <dbReference type="ARBA" id="ARBA00022676"/>
    </source>
</evidence>
<feature type="transmembrane region" description="Helical" evidence="8">
    <location>
        <begin position="308"/>
        <end position="328"/>
    </location>
</feature>
<feature type="transmembrane region" description="Helical" evidence="8">
    <location>
        <begin position="334"/>
        <end position="358"/>
    </location>
</feature>
<accession>A0A9K3KA91</accession>
<feature type="transmembrane region" description="Helical" evidence="8">
    <location>
        <begin position="184"/>
        <end position="203"/>
    </location>
</feature>
<dbReference type="EMBL" id="JAGRRH010000035">
    <property type="protein sequence ID" value="KAG7339376.1"/>
    <property type="molecule type" value="Genomic_DNA"/>
</dbReference>
<keyword evidence="3" id="KW-0808">Transferase</keyword>
<evidence type="ECO:0000256" key="5">
    <source>
        <dbReference type="ARBA" id="ARBA00022824"/>
    </source>
</evidence>
<comment type="caution">
    <text evidence="9">The sequence shown here is derived from an EMBL/GenBank/DDBJ whole genome shotgun (WGS) entry which is preliminary data.</text>
</comment>
<dbReference type="Proteomes" id="UP000693970">
    <property type="component" value="Unassembled WGS sequence"/>
</dbReference>
<dbReference type="PANTHER" id="PTHR22760:SF4">
    <property type="entry name" value="GPI MANNOSYLTRANSFERASE 3"/>
    <property type="match status" value="1"/>
</dbReference>
<dbReference type="EC" id="2.4.1.-" evidence="8"/>
<keyword evidence="2 8" id="KW-0328">Glycosyltransferase</keyword>
<dbReference type="PANTHER" id="PTHR22760">
    <property type="entry name" value="GLYCOSYLTRANSFERASE"/>
    <property type="match status" value="1"/>
</dbReference>
<comment type="similarity">
    <text evidence="8">Belongs to the glycosyltransferase 22 family.</text>
</comment>
<gene>
    <name evidence="10" type="ORF">IV203_006503</name>
    <name evidence="9" type="ORF">IV203_006629</name>
</gene>
<keyword evidence="11" id="KW-1185">Reference proteome</keyword>
<comment type="subcellular location">
    <subcellularLocation>
        <location evidence="1 8">Endoplasmic reticulum membrane</location>
        <topology evidence="1 8">Multi-pass membrane protein</topology>
    </subcellularLocation>
</comment>
<reference evidence="9" key="2">
    <citation type="submission" date="2021-04" db="EMBL/GenBank/DDBJ databases">
        <authorList>
            <person name="Podell S."/>
        </authorList>
    </citation>
    <scope>NUCLEOTIDE SEQUENCE</scope>
    <source>
        <strain evidence="9">Hildebrandi</strain>
    </source>
</reference>
<feature type="transmembrane region" description="Helical" evidence="8">
    <location>
        <begin position="99"/>
        <end position="117"/>
    </location>
</feature>
<proteinExistence type="inferred from homology"/>
<evidence type="ECO:0000313" key="11">
    <source>
        <dbReference type="Proteomes" id="UP000693970"/>
    </source>
</evidence>
<keyword evidence="5 8" id="KW-0256">Endoplasmic reticulum</keyword>
<keyword evidence="6 8" id="KW-1133">Transmembrane helix</keyword>
<keyword evidence="7 8" id="KW-0472">Membrane</keyword>
<reference evidence="9" key="1">
    <citation type="journal article" date="2021" name="Sci. Rep.">
        <title>Diploid genomic architecture of Nitzschia inconspicua, an elite biomass production diatom.</title>
        <authorList>
            <person name="Oliver A."/>
            <person name="Podell S."/>
            <person name="Pinowska A."/>
            <person name="Traller J.C."/>
            <person name="Smith S.R."/>
            <person name="McClure R."/>
            <person name="Beliaev A."/>
            <person name="Bohutskyi P."/>
            <person name="Hill E.A."/>
            <person name="Rabines A."/>
            <person name="Zheng H."/>
            <person name="Allen L.Z."/>
            <person name="Kuo A."/>
            <person name="Grigoriev I.V."/>
            <person name="Allen A.E."/>
            <person name="Hazlebeck D."/>
            <person name="Allen E.E."/>
        </authorList>
    </citation>
    <scope>NUCLEOTIDE SEQUENCE</scope>
    <source>
        <strain evidence="9">Hildebrandi</strain>
    </source>
</reference>
<evidence type="ECO:0000256" key="3">
    <source>
        <dbReference type="ARBA" id="ARBA00022679"/>
    </source>
</evidence>
<dbReference type="GO" id="GO:0006506">
    <property type="term" value="P:GPI anchor biosynthetic process"/>
    <property type="evidence" value="ECO:0007669"/>
    <property type="project" value="TreeGrafter"/>
</dbReference>
<feature type="transmembrane region" description="Helical" evidence="8">
    <location>
        <begin position="240"/>
        <end position="262"/>
    </location>
</feature>
<organism evidence="9 11">
    <name type="scientific">Nitzschia inconspicua</name>
    <dbReference type="NCBI Taxonomy" id="303405"/>
    <lineage>
        <taxon>Eukaryota</taxon>
        <taxon>Sar</taxon>
        <taxon>Stramenopiles</taxon>
        <taxon>Ochrophyta</taxon>
        <taxon>Bacillariophyta</taxon>
        <taxon>Bacillariophyceae</taxon>
        <taxon>Bacillariophycidae</taxon>
        <taxon>Bacillariales</taxon>
        <taxon>Bacillariaceae</taxon>
        <taxon>Nitzschia</taxon>
    </lineage>
</organism>